<name>A0A1D3L763_PLACU</name>
<protein>
    <submittedName>
        <fullName evidence="2">Plasmodium variant antigen protein Cir/Yir/Bir, putative</fullName>
    </submittedName>
</protein>
<gene>
    <name evidence="2" type="ORF">PCHCB_000500200</name>
</gene>
<dbReference type="AlphaFoldDB" id="A0A1D3L763"/>
<evidence type="ECO:0000313" key="3">
    <source>
        <dbReference type="Proteomes" id="UP000195489"/>
    </source>
</evidence>
<evidence type="ECO:0000313" key="2">
    <source>
        <dbReference type="EMBL" id="SCL83482.1"/>
    </source>
</evidence>
<accession>A0A1D3L763</accession>
<proteinExistence type="predicted"/>
<keyword evidence="1" id="KW-0472">Membrane</keyword>
<dbReference type="EMBL" id="FMIM01000058">
    <property type="protein sequence ID" value="SCL83482.1"/>
    <property type="molecule type" value="Genomic_DNA"/>
</dbReference>
<dbReference type="InterPro" id="IPR006477">
    <property type="entry name" value="Yir_bir_cir"/>
</dbReference>
<evidence type="ECO:0000256" key="1">
    <source>
        <dbReference type="SAM" id="Phobius"/>
    </source>
</evidence>
<reference evidence="2 3" key="1">
    <citation type="submission" date="2016-08" db="EMBL/GenBank/DDBJ databases">
        <authorList>
            <consortium name="Pathogen Informatics"/>
        </authorList>
    </citation>
    <scope>NUCLEOTIDE SEQUENCE [LARGE SCALE GENOMIC DNA]</scope>
    <source>
        <strain evidence="2 3">CB</strain>
    </source>
</reference>
<keyword evidence="1" id="KW-0812">Transmembrane</keyword>
<feature type="non-terminal residue" evidence="2">
    <location>
        <position position="1"/>
    </location>
</feature>
<sequence>KLNDDSNNTEGSSHRKILTVLSTDYDIFKKKCNDDGYNDIPFLPPIKTTKKYIESSIQFSEVILSSSPIASKLIPVLSIFFAIPIFFGIAYKYSLFGFDKRLQRQYLREKIKKIKKKMSQYI</sequence>
<organism evidence="2 3">
    <name type="scientific">Plasmodium chabaudi chabaudi</name>
    <dbReference type="NCBI Taxonomy" id="31271"/>
    <lineage>
        <taxon>Eukaryota</taxon>
        <taxon>Sar</taxon>
        <taxon>Alveolata</taxon>
        <taxon>Apicomplexa</taxon>
        <taxon>Aconoidasida</taxon>
        <taxon>Haemosporida</taxon>
        <taxon>Plasmodiidae</taxon>
        <taxon>Plasmodium</taxon>
        <taxon>Plasmodium (Vinckeia)</taxon>
    </lineage>
</organism>
<feature type="transmembrane region" description="Helical" evidence="1">
    <location>
        <begin position="73"/>
        <end position="94"/>
    </location>
</feature>
<dbReference type="Pfam" id="PF06022">
    <property type="entry name" value="Cir_Bir_Yir"/>
    <property type="match status" value="1"/>
</dbReference>
<dbReference type="Proteomes" id="UP000195489">
    <property type="component" value="Unassembled WGS sequence"/>
</dbReference>
<keyword evidence="1" id="KW-1133">Transmembrane helix</keyword>